<evidence type="ECO:0000256" key="5">
    <source>
        <dbReference type="ARBA" id="ARBA00022801"/>
    </source>
</evidence>
<name>D5VSV1_METIM</name>
<dbReference type="AlphaFoldDB" id="D5VSV1"/>
<dbReference type="GO" id="GO:0110001">
    <property type="term" value="C:toxin-antitoxin complex"/>
    <property type="evidence" value="ECO:0007669"/>
    <property type="project" value="InterPro"/>
</dbReference>
<evidence type="ECO:0000256" key="3">
    <source>
        <dbReference type="ARBA" id="ARBA00022722"/>
    </source>
</evidence>
<sequence>MVIFIKDKTKDEFFTSKILQDAVIRRLEIIGEAIKNLPMEFREKFKGKNLLERVLIHKYFGADLCLTWGVIKKEINTSLQQPQYRSQNILKSFYK</sequence>
<keyword evidence="7" id="KW-1185">Reference proteome</keyword>
<evidence type="ECO:0000256" key="1">
    <source>
        <dbReference type="ARBA" id="ARBA00022553"/>
    </source>
</evidence>
<protein>
    <submittedName>
        <fullName evidence="6">Uncharacterized protein</fullName>
    </submittedName>
</protein>
<dbReference type="InterPro" id="IPR051813">
    <property type="entry name" value="HepT_RNase_toxin"/>
</dbReference>
<dbReference type="STRING" id="573063.Metin_0996"/>
<dbReference type="Proteomes" id="UP000002061">
    <property type="component" value="Chromosome"/>
</dbReference>
<proteinExistence type="predicted"/>
<keyword evidence="5" id="KW-0378">Hydrolase</keyword>
<dbReference type="eggNOG" id="arCOG05024">
    <property type="taxonomic scope" value="Archaea"/>
</dbReference>
<dbReference type="PANTHER" id="PTHR34139:SF1">
    <property type="entry name" value="RNASE MJ1380-RELATED"/>
    <property type="match status" value="1"/>
</dbReference>
<dbReference type="EMBL" id="CP002009">
    <property type="protein sequence ID" value="ADG13654.1"/>
    <property type="molecule type" value="Genomic_DNA"/>
</dbReference>
<keyword evidence="3" id="KW-0540">Nuclease</keyword>
<dbReference type="KEGG" id="mif:Metin_0996"/>
<dbReference type="GO" id="GO:0016787">
    <property type="term" value="F:hydrolase activity"/>
    <property type="evidence" value="ECO:0007669"/>
    <property type="project" value="UniProtKB-KW"/>
</dbReference>
<evidence type="ECO:0000313" key="7">
    <source>
        <dbReference type="Proteomes" id="UP000002061"/>
    </source>
</evidence>
<keyword evidence="2" id="KW-1277">Toxin-antitoxin system</keyword>
<dbReference type="HOGENOM" id="CLU_142825_3_0_2"/>
<keyword evidence="4" id="KW-0547">Nucleotide-binding</keyword>
<dbReference type="PANTHER" id="PTHR34139">
    <property type="entry name" value="UPF0331 PROTEIN MJ0127"/>
    <property type="match status" value="1"/>
</dbReference>
<dbReference type="InterPro" id="IPR008201">
    <property type="entry name" value="HepT-like"/>
</dbReference>
<dbReference type="Pfam" id="PF01934">
    <property type="entry name" value="HepT-like"/>
    <property type="match status" value="1"/>
</dbReference>
<keyword evidence="1" id="KW-0597">Phosphoprotein</keyword>
<evidence type="ECO:0000313" key="6">
    <source>
        <dbReference type="EMBL" id="ADG13654.1"/>
    </source>
</evidence>
<evidence type="ECO:0000256" key="4">
    <source>
        <dbReference type="ARBA" id="ARBA00022741"/>
    </source>
</evidence>
<accession>D5VSV1</accession>
<gene>
    <name evidence="6" type="ordered locus">Metin_0996</name>
</gene>
<dbReference type="GO" id="GO:0000166">
    <property type="term" value="F:nucleotide binding"/>
    <property type="evidence" value="ECO:0007669"/>
    <property type="project" value="UniProtKB-KW"/>
</dbReference>
<dbReference type="GO" id="GO:0004540">
    <property type="term" value="F:RNA nuclease activity"/>
    <property type="evidence" value="ECO:0007669"/>
    <property type="project" value="InterPro"/>
</dbReference>
<reference evidence="6" key="1">
    <citation type="submission" date="2010-04" db="EMBL/GenBank/DDBJ databases">
        <title>Complete sequence of Methanocaldococcus infernus ME.</title>
        <authorList>
            <consortium name="US DOE Joint Genome Institute"/>
            <person name="Lucas S."/>
            <person name="Copeland A."/>
            <person name="Lapidus A."/>
            <person name="Cheng J.-F."/>
            <person name="Bruce D."/>
            <person name="Goodwin L."/>
            <person name="Pitluck S."/>
            <person name="Munk A.C."/>
            <person name="Detter J.C."/>
            <person name="Han C."/>
            <person name="Tapia R."/>
            <person name="Land M."/>
            <person name="Hauser L."/>
            <person name="Kyrpides N."/>
            <person name="Mikhailova N."/>
            <person name="Sieprawska-Lupa M."/>
            <person name="Whitman W.B."/>
            <person name="Woyke T."/>
        </authorList>
    </citation>
    <scope>NUCLEOTIDE SEQUENCE [LARGE SCALE GENOMIC DNA]</scope>
    <source>
        <strain evidence="6">ME</strain>
    </source>
</reference>
<evidence type="ECO:0000256" key="2">
    <source>
        <dbReference type="ARBA" id="ARBA00022649"/>
    </source>
</evidence>
<organism evidence="6 7">
    <name type="scientific">Methanocaldococcus infernus (strain DSM 11812 / JCM 15783 / ME)</name>
    <dbReference type="NCBI Taxonomy" id="573063"/>
    <lineage>
        <taxon>Archaea</taxon>
        <taxon>Methanobacteriati</taxon>
        <taxon>Methanobacteriota</taxon>
        <taxon>Methanomada group</taxon>
        <taxon>Methanococci</taxon>
        <taxon>Methanococcales</taxon>
        <taxon>Methanocaldococcaceae</taxon>
        <taxon>Methanocaldococcus</taxon>
    </lineage>
</organism>